<dbReference type="Gene3D" id="3.30.420.100">
    <property type="match status" value="1"/>
</dbReference>
<evidence type="ECO:0000256" key="1">
    <source>
        <dbReference type="ARBA" id="ARBA00007116"/>
    </source>
</evidence>
<sequence length="111" mass="12448">MRKNLRLKKHYKIRKKIFGTSNRPRLSVFRSNQHIFAQIIDDKASKTLAAVNDLTVNSGSKKAKAYEAGKKLAAKALKLKIKKVVFDRGGFLYNGRVAELGRGAREGGLEF</sequence>
<evidence type="ECO:0000313" key="8">
    <source>
        <dbReference type="EMBL" id="OGE29698.1"/>
    </source>
</evidence>
<dbReference type="GO" id="GO:0022625">
    <property type="term" value="C:cytosolic large ribosomal subunit"/>
    <property type="evidence" value="ECO:0007669"/>
    <property type="project" value="TreeGrafter"/>
</dbReference>
<name>A0A1F5JMC4_9BACT</name>
<keyword evidence="4 7" id="KW-0689">Ribosomal protein</keyword>
<dbReference type="CDD" id="cd00432">
    <property type="entry name" value="Ribosomal_L18_L5e"/>
    <property type="match status" value="1"/>
</dbReference>
<dbReference type="HAMAP" id="MF_01337_B">
    <property type="entry name" value="Ribosomal_uL18_B"/>
    <property type="match status" value="1"/>
</dbReference>
<dbReference type="InterPro" id="IPR004389">
    <property type="entry name" value="Ribosomal_uL18_bac-type"/>
</dbReference>
<dbReference type="PANTHER" id="PTHR12899:SF3">
    <property type="entry name" value="LARGE RIBOSOMAL SUBUNIT PROTEIN UL18M"/>
    <property type="match status" value="1"/>
</dbReference>
<evidence type="ECO:0000256" key="7">
    <source>
        <dbReference type="HAMAP-Rule" id="MF_01337"/>
    </source>
</evidence>
<keyword evidence="5 7" id="KW-0687">Ribonucleoprotein</keyword>
<dbReference type="FunFam" id="3.30.420.100:FF:000001">
    <property type="entry name" value="50S ribosomal protein L18"/>
    <property type="match status" value="1"/>
</dbReference>
<keyword evidence="2 7" id="KW-0699">rRNA-binding</keyword>
<dbReference type="GO" id="GO:0006412">
    <property type="term" value="P:translation"/>
    <property type="evidence" value="ECO:0007669"/>
    <property type="project" value="UniProtKB-UniRule"/>
</dbReference>
<gene>
    <name evidence="7" type="primary">rplR</name>
    <name evidence="8" type="ORF">A2867_01765</name>
</gene>
<dbReference type="GO" id="GO:0008097">
    <property type="term" value="F:5S rRNA binding"/>
    <property type="evidence" value="ECO:0007669"/>
    <property type="project" value="TreeGrafter"/>
</dbReference>
<dbReference type="EMBL" id="MFCP01000002">
    <property type="protein sequence ID" value="OGE29698.1"/>
    <property type="molecule type" value="Genomic_DNA"/>
</dbReference>
<dbReference type="Proteomes" id="UP000177555">
    <property type="component" value="Unassembled WGS sequence"/>
</dbReference>
<dbReference type="SUPFAM" id="SSF53137">
    <property type="entry name" value="Translational machinery components"/>
    <property type="match status" value="1"/>
</dbReference>
<comment type="similarity">
    <text evidence="1 7">Belongs to the universal ribosomal protein uL18 family.</text>
</comment>
<comment type="subunit">
    <text evidence="7">Part of the 50S ribosomal subunit; part of the 5S rRNA/L5/L18/L25 subcomplex. Contacts the 5S and 23S rRNAs.</text>
</comment>
<evidence type="ECO:0000256" key="4">
    <source>
        <dbReference type="ARBA" id="ARBA00022980"/>
    </source>
</evidence>
<dbReference type="InterPro" id="IPR057268">
    <property type="entry name" value="Ribosomal_L18"/>
</dbReference>
<reference evidence="8 9" key="1">
    <citation type="journal article" date="2016" name="Nat. Commun.">
        <title>Thousands of microbial genomes shed light on interconnected biogeochemical processes in an aquifer system.</title>
        <authorList>
            <person name="Anantharaman K."/>
            <person name="Brown C.T."/>
            <person name="Hug L.A."/>
            <person name="Sharon I."/>
            <person name="Castelle C.J."/>
            <person name="Probst A.J."/>
            <person name="Thomas B.C."/>
            <person name="Singh A."/>
            <person name="Wilkins M.J."/>
            <person name="Karaoz U."/>
            <person name="Brodie E.L."/>
            <person name="Williams K.H."/>
            <person name="Hubbard S.S."/>
            <person name="Banfield J.F."/>
        </authorList>
    </citation>
    <scope>NUCLEOTIDE SEQUENCE [LARGE SCALE GENOMIC DNA]</scope>
</reference>
<keyword evidence="3 7" id="KW-0694">RNA-binding</keyword>
<evidence type="ECO:0000256" key="2">
    <source>
        <dbReference type="ARBA" id="ARBA00022730"/>
    </source>
</evidence>
<dbReference type="InterPro" id="IPR005484">
    <property type="entry name" value="Ribosomal_uL18_bac/plant/anim"/>
</dbReference>
<comment type="caution">
    <text evidence="8">The sequence shown here is derived from an EMBL/GenBank/DDBJ whole genome shotgun (WGS) entry which is preliminary data.</text>
</comment>
<comment type="function">
    <text evidence="7">This is one of the proteins that bind and probably mediate the attachment of the 5S RNA into the large ribosomal subunit, where it forms part of the central protuberance.</text>
</comment>
<dbReference type="Pfam" id="PF00861">
    <property type="entry name" value="Ribosomal_L18p"/>
    <property type="match status" value="1"/>
</dbReference>
<evidence type="ECO:0000313" key="9">
    <source>
        <dbReference type="Proteomes" id="UP000177555"/>
    </source>
</evidence>
<dbReference type="NCBIfam" id="TIGR00060">
    <property type="entry name" value="L18_bact"/>
    <property type="match status" value="1"/>
</dbReference>
<proteinExistence type="inferred from homology"/>
<organism evidence="8 9">
    <name type="scientific">Candidatus Daviesbacteria bacterium RIFCSPHIGHO2_01_FULL_40_11</name>
    <dbReference type="NCBI Taxonomy" id="1797762"/>
    <lineage>
        <taxon>Bacteria</taxon>
        <taxon>Candidatus Daviesiibacteriota</taxon>
    </lineage>
</organism>
<protein>
    <recommendedName>
        <fullName evidence="6 7">Large ribosomal subunit protein uL18</fullName>
    </recommendedName>
</protein>
<dbReference type="PANTHER" id="PTHR12899">
    <property type="entry name" value="39S RIBOSOMAL PROTEIN L18, MITOCHONDRIAL"/>
    <property type="match status" value="1"/>
</dbReference>
<accession>A0A1F5JMC4</accession>
<evidence type="ECO:0000256" key="6">
    <source>
        <dbReference type="ARBA" id="ARBA00035197"/>
    </source>
</evidence>
<dbReference type="GO" id="GO:0003735">
    <property type="term" value="F:structural constituent of ribosome"/>
    <property type="evidence" value="ECO:0007669"/>
    <property type="project" value="InterPro"/>
</dbReference>
<evidence type="ECO:0000256" key="5">
    <source>
        <dbReference type="ARBA" id="ARBA00023274"/>
    </source>
</evidence>
<evidence type="ECO:0000256" key="3">
    <source>
        <dbReference type="ARBA" id="ARBA00022884"/>
    </source>
</evidence>
<dbReference type="AlphaFoldDB" id="A0A1F5JMC4"/>